<dbReference type="EMBL" id="VDEP01000309">
    <property type="protein sequence ID" value="KAA1106816.1"/>
    <property type="molecule type" value="Genomic_DNA"/>
</dbReference>
<sequence length="79" mass="9096">MIKSRQYKPHQTLEERLIIPTEFSKILPLLIFTLLWISLKMGALNPDIRADADIRSQFQRKFTSASAGGYPPATRGFRF</sequence>
<protein>
    <submittedName>
        <fullName evidence="1">ATP-dependent DNA helicase sgs1</fullName>
    </submittedName>
</protein>
<keyword evidence="1" id="KW-0547">Nucleotide-binding</keyword>
<keyword evidence="1" id="KW-0067">ATP-binding</keyword>
<dbReference type="Proteomes" id="UP000325313">
    <property type="component" value="Unassembled WGS sequence"/>
</dbReference>
<dbReference type="AlphaFoldDB" id="A0A5B0Q0V9"/>
<evidence type="ECO:0000313" key="1">
    <source>
        <dbReference type="EMBL" id="KAA1106816.1"/>
    </source>
</evidence>
<accession>A0A5B0Q0V9</accession>
<keyword evidence="1" id="KW-0347">Helicase</keyword>
<reference evidence="1 2" key="1">
    <citation type="submission" date="2019-05" db="EMBL/GenBank/DDBJ databases">
        <title>Emergence of the Ug99 lineage of the wheat stem rust pathogen through somatic hybridization.</title>
        <authorList>
            <person name="Li F."/>
            <person name="Upadhyaya N.M."/>
            <person name="Sperschneider J."/>
            <person name="Matny O."/>
            <person name="Nguyen-Phuc H."/>
            <person name="Mago R."/>
            <person name="Raley C."/>
            <person name="Miller M.E."/>
            <person name="Silverstein K.A.T."/>
            <person name="Henningsen E."/>
            <person name="Hirsch C.D."/>
            <person name="Visser B."/>
            <person name="Pretorius Z.A."/>
            <person name="Steffenson B.J."/>
            <person name="Schwessinger B."/>
            <person name="Dodds P.N."/>
            <person name="Figueroa M."/>
        </authorList>
    </citation>
    <scope>NUCLEOTIDE SEQUENCE [LARGE SCALE GENOMIC DNA]</scope>
    <source>
        <strain evidence="1 2">Ug99</strain>
    </source>
</reference>
<dbReference type="GO" id="GO:0004386">
    <property type="term" value="F:helicase activity"/>
    <property type="evidence" value="ECO:0007669"/>
    <property type="project" value="UniProtKB-KW"/>
</dbReference>
<proteinExistence type="predicted"/>
<evidence type="ECO:0000313" key="2">
    <source>
        <dbReference type="Proteomes" id="UP000325313"/>
    </source>
</evidence>
<comment type="caution">
    <text evidence="1">The sequence shown here is derived from an EMBL/GenBank/DDBJ whole genome shotgun (WGS) entry which is preliminary data.</text>
</comment>
<name>A0A5B0Q0V9_PUCGR</name>
<gene>
    <name evidence="1" type="primary">SGS1_47</name>
    <name evidence="1" type="ORF">PGTUg99_010486</name>
</gene>
<organism evidence="1 2">
    <name type="scientific">Puccinia graminis f. sp. tritici</name>
    <dbReference type="NCBI Taxonomy" id="56615"/>
    <lineage>
        <taxon>Eukaryota</taxon>
        <taxon>Fungi</taxon>
        <taxon>Dikarya</taxon>
        <taxon>Basidiomycota</taxon>
        <taxon>Pucciniomycotina</taxon>
        <taxon>Pucciniomycetes</taxon>
        <taxon>Pucciniales</taxon>
        <taxon>Pucciniaceae</taxon>
        <taxon>Puccinia</taxon>
    </lineage>
</organism>
<keyword evidence="1" id="KW-0378">Hydrolase</keyword>